<dbReference type="Gene3D" id="1.10.287.1060">
    <property type="entry name" value="ESAT-6-like"/>
    <property type="match status" value="1"/>
</dbReference>
<reference evidence="1 2" key="1">
    <citation type="submission" date="2020-01" db="EMBL/GenBank/DDBJ databases">
        <title>Kibdelosporangium persica a novel Actinomycetes from a hot desert in Iran.</title>
        <authorList>
            <person name="Safaei N."/>
            <person name="Zaburannyi N."/>
            <person name="Mueller R."/>
            <person name="Wink J."/>
        </authorList>
    </citation>
    <scope>NUCLEOTIDE SEQUENCE [LARGE SCALE GENOMIC DNA]</scope>
    <source>
        <strain evidence="1 2">4NS15</strain>
    </source>
</reference>
<evidence type="ECO:0008006" key="3">
    <source>
        <dbReference type="Google" id="ProtNLM"/>
    </source>
</evidence>
<dbReference type="EMBL" id="JAAATY010000030">
    <property type="protein sequence ID" value="NRN69655.1"/>
    <property type="molecule type" value="Genomic_DNA"/>
</dbReference>
<organism evidence="1 2">
    <name type="scientific">Kibdelosporangium persicum</name>
    <dbReference type="NCBI Taxonomy" id="2698649"/>
    <lineage>
        <taxon>Bacteria</taxon>
        <taxon>Bacillati</taxon>
        <taxon>Actinomycetota</taxon>
        <taxon>Actinomycetes</taxon>
        <taxon>Pseudonocardiales</taxon>
        <taxon>Pseudonocardiaceae</taxon>
        <taxon>Kibdelosporangium</taxon>
    </lineage>
</organism>
<sequence length="104" mass="10991">MAGVKIDPDAVARYAKTMAKGADRLDGSAKALKGGTLGAEAFGELGRQVRTAEAYSRAANTLSDQLARAIETLHAASDTLANVAEQYKSGDQDTVRTITRAEHR</sequence>
<accession>A0ABX2FE60</accession>
<proteinExistence type="predicted"/>
<keyword evidence="2" id="KW-1185">Reference proteome</keyword>
<dbReference type="Proteomes" id="UP000763557">
    <property type="component" value="Unassembled WGS sequence"/>
</dbReference>
<evidence type="ECO:0000313" key="1">
    <source>
        <dbReference type="EMBL" id="NRN69655.1"/>
    </source>
</evidence>
<name>A0ABX2FE60_9PSEU</name>
<gene>
    <name evidence="1" type="ORF">GC106_69120</name>
</gene>
<comment type="caution">
    <text evidence="1">The sequence shown here is derived from an EMBL/GenBank/DDBJ whole genome shotgun (WGS) entry which is preliminary data.</text>
</comment>
<protein>
    <recommendedName>
        <fullName evidence="3">Excreted virulence factor EspC, type VII ESX diderm</fullName>
    </recommendedName>
</protein>
<dbReference type="RefSeq" id="WP_173140120.1">
    <property type="nucleotide sequence ID" value="NZ_CBCSGW010000079.1"/>
</dbReference>
<evidence type="ECO:0000313" key="2">
    <source>
        <dbReference type="Proteomes" id="UP000763557"/>
    </source>
</evidence>